<dbReference type="Proteomes" id="UP001157396">
    <property type="component" value="Unassembled WGS sequence"/>
</dbReference>
<feature type="transmembrane region" description="Helical" evidence="7">
    <location>
        <begin position="6"/>
        <end position="25"/>
    </location>
</feature>
<dbReference type="RefSeq" id="WP_014025488.1">
    <property type="nucleotide sequence ID" value="NZ_AP026069.1"/>
</dbReference>
<evidence type="ECO:0000256" key="6">
    <source>
        <dbReference type="HAMAP-Rule" id="MF_00728"/>
    </source>
</evidence>
<feature type="topological domain" description="Extracellular" evidence="6">
    <location>
        <begin position="1"/>
        <end position="6"/>
    </location>
</feature>
<dbReference type="OMA" id="FRSQNHI"/>
<evidence type="ECO:0000313" key="9">
    <source>
        <dbReference type="EMBL" id="MDH7960593.1"/>
    </source>
</evidence>
<name>A0A1I4HMD0_9LACT</name>
<dbReference type="GO" id="GO:0005886">
    <property type="term" value="C:plasma membrane"/>
    <property type="evidence" value="ECO:0007669"/>
    <property type="project" value="UniProtKB-SubCell"/>
</dbReference>
<evidence type="ECO:0000256" key="5">
    <source>
        <dbReference type="ARBA" id="ARBA00023210"/>
    </source>
</evidence>
<feature type="topological domain" description="Cytoplasmic" evidence="6">
    <location>
        <begin position="27"/>
        <end position="576"/>
    </location>
</feature>
<evidence type="ECO:0000313" key="10">
    <source>
        <dbReference type="EMBL" id="SFL43345.1"/>
    </source>
</evidence>
<dbReference type="Proteomes" id="UP001164042">
    <property type="component" value="Chromosome"/>
</dbReference>
<keyword evidence="4 6" id="KW-0472">Membrane</keyword>
<dbReference type="AlphaFoldDB" id="A0A1I4HMD0"/>
<evidence type="ECO:0000313" key="8">
    <source>
        <dbReference type="EMBL" id="GFO52446.1"/>
    </source>
</evidence>
<dbReference type="GO" id="GO:0000917">
    <property type="term" value="P:division septum assembly"/>
    <property type="evidence" value="ECO:0007669"/>
    <property type="project" value="UniProtKB-KW"/>
</dbReference>
<keyword evidence="6" id="KW-0132">Cell division</keyword>
<dbReference type="EMBL" id="FOTJ01000009">
    <property type="protein sequence ID" value="SFL43345.1"/>
    <property type="molecule type" value="Genomic_DNA"/>
</dbReference>
<dbReference type="EMBL" id="BLXU01000011">
    <property type="protein sequence ID" value="GFO52446.1"/>
    <property type="molecule type" value="Genomic_DNA"/>
</dbReference>
<gene>
    <name evidence="6 8" type="primary">ezrA</name>
    <name evidence="8" type="ORF">ikelab_17210</name>
    <name evidence="11" type="ORF">OF801_09465</name>
    <name evidence="9" type="ORF">QHR29_08985</name>
    <name evidence="10" type="ORF">SAMN05216438_10980</name>
</gene>
<dbReference type="HAMAP" id="MF_00728">
    <property type="entry name" value="EzrA"/>
    <property type="match status" value="1"/>
</dbReference>
<proteinExistence type="inferred from homology"/>
<feature type="coiled-coil region" evidence="6">
    <location>
        <begin position="228"/>
        <end position="289"/>
    </location>
</feature>
<reference evidence="10 12" key="1">
    <citation type="submission" date="2016-10" db="EMBL/GenBank/DDBJ databases">
        <authorList>
            <person name="de Groot N.N."/>
        </authorList>
    </citation>
    <scope>NUCLEOTIDE SEQUENCE [LARGE SCALE GENOMIC DNA]</scope>
    <source>
        <strain evidence="10 12">M79</strain>
    </source>
</reference>
<evidence type="ECO:0000256" key="4">
    <source>
        <dbReference type="ARBA" id="ARBA00023136"/>
    </source>
</evidence>
<dbReference type="EMBL" id="JARYTV010000009">
    <property type="protein sequence ID" value="MDH7960593.1"/>
    <property type="molecule type" value="Genomic_DNA"/>
</dbReference>
<accession>A0A1I4HMD0</accession>
<evidence type="ECO:0000313" key="11">
    <source>
        <dbReference type="EMBL" id="UYT10169.1"/>
    </source>
</evidence>
<organism evidence="10 12">
    <name type="scientific">Lactococcus garvieae</name>
    <dbReference type="NCBI Taxonomy" id="1363"/>
    <lineage>
        <taxon>Bacteria</taxon>
        <taxon>Bacillati</taxon>
        <taxon>Bacillota</taxon>
        <taxon>Bacilli</taxon>
        <taxon>Lactobacillales</taxon>
        <taxon>Streptococcaceae</taxon>
        <taxon>Lactococcus</taxon>
    </lineage>
</organism>
<dbReference type="EMBL" id="CP109635">
    <property type="protein sequence ID" value="UYT10169.1"/>
    <property type="molecule type" value="Genomic_DNA"/>
</dbReference>
<keyword evidence="6" id="KW-0131">Cell cycle</keyword>
<protein>
    <recommendedName>
        <fullName evidence="6">Septation ring formation regulator EzrA</fullName>
    </recommendedName>
</protein>
<comment type="function">
    <text evidence="6">Negative regulator of FtsZ ring formation; modulates the frequency and position of FtsZ ring formation. Inhibits FtsZ ring formation at polar sites. Interacts either with FtsZ or with one of its binding partners to promote depolymerization.</text>
</comment>
<keyword evidence="1 6" id="KW-0812">Transmembrane</keyword>
<sequence>MSSTIIILLGVLIVIVVGFYVFSMVMRKKTENRILELEERKELLFDLPVQEELDAVKKMHLVGQSQTIFREWNQKWIDLSSDSFADLENHIFEAEQLNDSFHFFRARESADDSEAQIEVMESEVEAIRAGVAELVEQEKRNSTKIQESLDLYETLRDEITDNQEKYGTVIDEINRHLANIETEFSQFVTLNSTGDPIEAAEVLETAEEHTIALRAITEQIPGLLAVVDKELPKQIEELEETVQKFEEEDYVLPASVNLENEMKAIQDDLEEAKALLDSFELEATEARISSINDRINGIYDIFEREYKARRSVEKRVNILRSYIEHTRANNKNLLLEIDHTMQAYLLSDNEKAAVRSYSEHLDILEGEVDSVLEAVKEKQKPYSALGGNVNSIIEALEDIEKNQISISEGLANLREQEKVAQEAADRFDSELRIIKRYVEKRNLPGLPKDYLDLFFATSERLEALFKELGKVRINIDVVNHQLDTSTQDMEALKDATDDLVDHAVLAEQLMQYANRYKASDERIAGAIARSLQLFDRARNYDGAFNEISNALEMVEPGAAERIANVYNSHKEKPDYR</sequence>
<comment type="similarity">
    <text evidence="6">Belongs to the EzrA family.</text>
</comment>
<dbReference type="NCBIfam" id="NF003410">
    <property type="entry name" value="PRK04778.1-4"/>
    <property type="match status" value="1"/>
</dbReference>
<reference evidence="11" key="3">
    <citation type="submission" date="2022-10" db="EMBL/GenBank/DDBJ databases">
        <title>Genome assembly of Lactococcus garvieae isolates from cricket gut.</title>
        <authorList>
            <person name="Luecke A.R."/>
            <person name="Brown A.M.V."/>
            <person name="Wakeman C.A."/>
        </authorList>
    </citation>
    <scope>NUCLEOTIDE SEQUENCE</scope>
    <source>
        <strain evidence="11">Alexii-11_2</strain>
    </source>
</reference>
<evidence type="ECO:0000256" key="2">
    <source>
        <dbReference type="ARBA" id="ARBA00022989"/>
    </source>
</evidence>
<dbReference type="Proteomes" id="UP000504756">
    <property type="component" value="Unassembled WGS sequence"/>
</dbReference>
<evidence type="ECO:0000313" key="12">
    <source>
        <dbReference type="Proteomes" id="UP000181969"/>
    </source>
</evidence>
<dbReference type="GO" id="GO:0005940">
    <property type="term" value="C:septin ring"/>
    <property type="evidence" value="ECO:0007669"/>
    <property type="project" value="InterPro"/>
</dbReference>
<evidence type="ECO:0000256" key="7">
    <source>
        <dbReference type="SAM" id="Phobius"/>
    </source>
</evidence>
<dbReference type="Proteomes" id="UP000181969">
    <property type="component" value="Unassembled WGS sequence"/>
</dbReference>
<keyword evidence="5 6" id="KW-0717">Septation</keyword>
<dbReference type="OrthoDB" id="1654473at2"/>
<keyword evidence="6" id="KW-1003">Cell membrane</keyword>
<dbReference type="GO" id="GO:0000921">
    <property type="term" value="P:septin ring assembly"/>
    <property type="evidence" value="ECO:0007669"/>
    <property type="project" value="InterPro"/>
</dbReference>
<reference evidence="9" key="4">
    <citation type="submission" date="2023-04" db="EMBL/GenBank/DDBJ databases">
        <title>Genomic analysis of Lactococcus garvieae isolates.</title>
        <authorList>
            <person name="Zhanghang C."/>
        </authorList>
    </citation>
    <scope>NUCLEOTIDE SEQUENCE</scope>
    <source>
        <strain evidence="9">ZB-1</strain>
    </source>
</reference>
<dbReference type="InterPro" id="IPR010379">
    <property type="entry name" value="EzrA"/>
</dbReference>
<keyword evidence="3 6" id="KW-0175">Coiled coil</keyword>
<evidence type="ECO:0000256" key="3">
    <source>
        <dbReference type="ARBA" id="ARBA00023054"/>
    </source>
</evidence>
<comment type="subcellular location">
    <subcellularLocation>
        <location evidence="6">Cell membrane</location>
        <topology evidence="6">Single-pass membrane protein</topology>
    </subcellularLocation>
    <text evidence="6">Colocalized with FtsZ to the nascent septal site.</text>
</comment>
<reference evidence="8 13" key="2">
    <citation type="submission" date="2020-06" db="EMBL/GenBank/DDBJ databases">
        <title>Draft genome sequence of Lactic acid bacteria from Okinawan-style tofu.</title>
        <authorList>
            <person name="Takara I."/>
            <person name="Ikematsu S."/>
        </authorList>
    </citation>
    <scope>NUCLEOTIDE SEQUENCE [LARGE SCALE GENOMIC DNA]</scope>
    <source>
        <strain evidence="13">lg38</strain>
        <strain evidence="8">Lg38</strain>
    </source>
</reference>
<keyword evidence="2 6" id="KW-1133">Transmembrane helix</keyword>
<dbReference type="Pfam" id="PF06160">
    <property type="entry name" value="EzrA"/>
    <property type="match status" value="1"/>
</dbReference>
<evidence type="ECO:0000313" key="13">
    <source>
        <dbReference type="Proteomes" id="UP000504756"/>
    </source>
</evidence>
<evidence type="ECO:0000256" key="1">
    <source>
        <dbReference type="ARBA" id="ARBA00022692"/>
    </source>
</evidence>